<evidence type="ECO:0000313" key="2">
    <source>
        <dbReference type="EMBL" id="KAL3056088.1"/>
    </source>
</evidence>
<dbReference type="EMBL" id="JBIYXZ010002076">
    <property type="protein sequence ID" value="KAL3056088.1"/>
    <property type="molecule type" value="Genomic_DNA"/>
</dbReference>
<feature type="region of interest" description="Disordered" evidence="1">
    <location>
        <begin position="1"/>
        <end position="25"/>
    </location>
</feature>
<evidence type="ECO:0000256" key="1">
    <source>
        <dbReference type="SAM" id="MobiDB-lite"/>
    </source>
</evidence>
<accession>A0ABD2GSG0</accession>
<dbReference type="Proteomes" id="UP001619887">
    <property type="component" value="Unassembled WGS sequence"/>
</dbReference>
<keyword evidence="3" id="KW-1185">Reference proteome</keyword>
<comment type="caution">
    <text evidence="2">The sequence shown here is derived from an EMBL/GenBank/DDBJ whole genome shotgun (WGS) entry which is preliminary data.</text>
</comment>
<sequence length="122" mass="13265">MCRGQRETSPYQPSEEIRLSLPSHSRADDGCPVAAGYFCAADPLPSQSPTAPHSVERSVWRNQTPNIAQGVGWVGGLTADPSRVQRESCAQPCPHITQTEGQERIHKPSWSTVDVLEGVCLL</sequence>
<organism evidence="2 3">
    <name type="scientific">Pagothenia borchgrevinki</name>
    <name type="common">Bald rockcod</name>
    <name type="synonym">Trematomus borchgrevinki</name>
    <dbReference type="NCBI Taxonomy" id="8213"/>
    <lineage>
        <taxon>Eukaryota</taxon>
        <taxon>Metazoa</taxon>
        <taxon>Chordata</taxon>
        <taxon>Craniata</taxon>
        <taxon>Vertebrata</taxon>
        <taxon>Euteleostomi</taxon>
        <taxon>Actinopterygii</taxon>
        <taxon>Neopterygii</taxon>
        <taxon>Teleostei</taxon>
        <taxon>Neoteleostei</taxon>
        <taxon>Acanthomorphata</taxon>
        <taxon>Eupercaria</taxon>
        <taxon>Perciformes</taxon>
        <taxon>Notothenioidei</taxon>
        <taxon>Nototheniidae</taxon>
        <taxon>Pagothenia</taxon>
    </lineage>
</organism>
<gene>
    <name evidence="2" type="ORF">OYC64_018734</name>
</gene>
<reference evidence="2 3" key="1">
    <citation type="journal article" date="2022" name="G3 (Bethesda)">
        <title>Evaluating Illumina-, Nanopore-, and PacBio-based genome assembly strategies with the bald notothen, Trematomus borchgrevinki.</title>
        <authorList>
            <person name="Rayamajhi N."/>
            <person name="Cheng C.C."/>
            <person name="Catchen J.M."/>
        </authorList>
    </citation>
    <scope>NUCLEOTIDE SEQUENCE [LARGE SCALE GENOMIC DNA]</scope>
    <source>
        <strain evidence="2">AGRC-2024</strain>
    </source>
</reference>
<reference evidence="2 3" key="2">
    <citation type="journal article" date="2024" name="G3 (Bethesda)">
        <title>The genome of the cryopelagic Antarctic bald notothen, Trematomus borchgrevinki.</title>
        <authorList>
            <person name="Rayamajhi N."/>
            <person name="Rivera-Colon A.G."/>
            <person name="Minhas B.F."/>
            <person name="Cheng C.C."/>
            <person name="Catchen J.M."/>
        </authorList>
    </citation>
    <scope>NUCLEOTIDE SEQUENCE [LARGE SCALE GENOMIC DNA]</scope>
    <source>
        <strain evidence="2">AGRC-2024</strain>
    </source>
</reference>
<evidence type="ECO:0000313" key="3">
    <source>
        <dbReference type="Proteomes" id="UP001619887"/>
    </source>
</evidence>
<protein>
    <submittedName>
        <fullName evidence="2">Uncharacterized protein</fullName>
    </submittedName>
</protein>
<name>A0ABD2GSG0_PAGBO</name>
<proteinExistence type="predicted"/>
<dbReference type="AlphaFoldDB" id="A0ABD2GSG0"/>